<dbReference type="AlphaFoldDB" id="A0A5B7EZW0"/>
<protein>
    <submittedName>
        <fullName evidence="1">Uncharacterized protein</fullName>
    </submittedName>
</protein>
<gene>
    <name evidence="1" type="ORF">E2C01_032167</name>
</gene>
<dbReference type="Proteomes" id="UP000324222">
    <property type="component" value="Unassembled WGS sequence"/>
</dbReference>
<proteinExistence type="predicted"/>
<evidence type="ECO:0000313" key="1">
    <source>
        <dbReference type="EMBL" id="MPC38656.1"/>
    </source>
</evidence>
<keyword evidence="2" id="KW-1185">Reference proteome</keyword>
<dbReference type="EMBL" id="VSRR010004131">
    <property type="protein sequence ID" value="MPC38656.1"/>
    <property type="molecule type" value="Genomic_DNA"/>
</dbReference>
<accession>A0A5B7EZW0</accession>
<comment type="caution">
    <text evidence="1">The sequence shown here is derived from an EMBL/GenBank/DDBJ whole genome shotgun (WGS) entry which is preliminary data.</text>
</comment>
<organism evidence="1 2">
    <name type="scientific">Portunus trituberculatus</name>
    <name type="common">Swimming crab</name>
    <name type="synonym">Neptunus trituberculatus</name>
    <dbReference type="NCBI Taxonomy" id="210409"/>
    <lineage>
        <taxon>Eukaryota</taxon>
        <taxon>Metazoa</taxon>
        <taxon>Ecdysozoa</taxon>
        <taxon>Arthropoda</taxon>
        <taxon>Crustacea</taxon>
        <taxon>Multicrustacea</taxon>
        <taxon>Malacostraca</taxon>
        <taxon>Eumalacostraca</taxon>
        <taxon>Eucarida</taxon>
        <taxon>Decapoda</taxon>
        <taxon>Pleocyemata</taxon>
        <taxon>Brachyura</taxon>
        <taxon>Eubrachyura</taxon>
        <taxon>Portunoidea</taxon>
        <taxon>Portunidae</taxon>
        <taxon>Portuninae</taxon>
        <taxon>Portunus</taxon>
    </lineage>
</organism>
<evidence type="ECO:0000313" key="2">
    <source>
        <dbReference type="Proteomes" id="UP000324222"/>
    </source>
</evidence>
<reference evidence="1 2" key="1">
    <citation type="submission" date="2019-05" db="EMBL/GenBank/DDBJ databases">
        <title>Another draft genome of Portunus trituberculatus and its Hox gene families provides insights of decapod evolution.</title>
        <authorList>
            <person name="Jeong J.-H."/>
            <person name="Song I."/>
            <person name="Kim S."/>
            <person name="Choi T."/>
            <person name="Kim D."/>
            <person name="Ryu S."/>
            <person name="Kim W."/>
        </authorList>
    </citation>
    <scope>NUCLEOTIDE SEQUENCE [LARGE SCALE GENOMIC DNA]</scope>
    <source>
        <tissue evidence="1">Muscle</tissue>
    </source>
</reference>
<sequence>MSEGVLARQMKALVARFHLVSLALLEFSGCDPEILDNLMSYELVFSKRGVSWTSKPGTQSEI</sequence>
<name>A0A5B7EZW0_PORTR</name>